<evidence type="ECO:0000313" key="1">
    <source>
        <dbReference type="EMBL" id="KAG2535989.1"/>
    </source>
</evidence>
<dbReference type="AlphaFoldDB" id="A0A8T0ML23"/>
<evidence type="ECO:0000313" key="2">
    <source>
        <dbReference type="Proteomes" id="UP000823388"/>
    </source>
</evidence>
<keyword evidence="2" id="KW-1185">Reference proteome</keyword>
<sequence length="60" mass="7050">MNLVRWGSTQMKCDLWCHVVREGSNIQCRHLTFLSSNMLLPWVSLNNHLHLDLLSDFLIL</sequence>
<name>A0A8T0ML23_PANVG</name>
<accession>A0A8T0ML23</accession>
<gene>
    <name evidence="1" type="ORF">PVAP13_9NG147646</name>
</gene>
<reference evidence="1" key="1">
    <citation type="submission" date="2020-05" db="EMBL/GenBank/DDBJ databases">
        <title>WGS assembly of Panicum virgatum.</title>
        <authorList>
            <person name="Lovell J.T."/>
            <person name="Jenkins J."/>
            <person name="Shu S."/>
            <person name="Juenger T.E."/>
            <person name="Schmutz J."/>
        </authorList>
    </citation>
    <scope>NUCLEOTIDE SEQUENCE</scope>
    <source>
        <strain evidence="1">AP13</strain>
    </source>
</reference>
<proteinExistence type="predicted"/>
<comment type="caution">
    <text evidence="1">The sequence shown here is derived from an EMBL/GenBank/DDBJ whole genome shotgun (WGS) entry which is preliminary data.</text>
</comment>
<dbReference type="Proteomes" id="UP000823388">
    <property type="component" value="Chromosome 9N"/>
</dbReference>
<organism evidence="1 2">
    <name type="scientific">Panicum virgatum</name>
    <name type="common">Blackwell switchgrass</name>
    <dbReference type="NCBI Taxonomy" id="38727"/>
    <lineage>
        <taxon>Eukaryota</taxon>
        <taxon>Viridiplantae</taxon>
        <taxon>Streptophyta</taxon>
        <taxon>Embryophyta</taxon>
        <taxon>Tracheophyta</taxon>
        <taxon>Spermatophyta</taxon>
        <taxon>Magnoliopsida</taxon>
        <taxon>Liliopsida</taxon>
        <taxon>Poales</taxon>
        <taxon>Poaceae</taxon>
        <taxon>PACMAD clade</taxon>
        <taxon>Panicoideae</taxon>
        <taxon>Panicodae</taxon>
        <taxon>Paniceae</taxon>
        <taxon>Panicinae</taxon>
        <taxon>Panicum</taxon>
        <taxon>Panicum sect. Hiantes</taxon>
    </lineage>
</organism>
<protein>
    <submittedName>
        <fullName evidence="1">Uncharacterized protein</fullName>
    </submittedName>
</protein>
<dbReference type="EMBL" id="CM029054">
    <property type="protein sequence ID" value="KAG2535989.1"/>
    <property type="molecule type" value="Genomic_DNA"/>
</dbReference>